<evidence type="ECO:0000313" key="2">
    <source>
        <dbReference type="EMBL" id="KAK7592719.1"/>
    </source>
</evidence>
<dbReference type="AlphaFoldDB" id="A0AAN9Y479"/>
<feature type="region of interest" description="Disordered" evidence="1">
    <location>
        <begin position="43"/>
        <end position="64"/>
    </location>
</feature>
<dbReference type="Proteomes" id="UP001367676">
    <property type="component" value="Unassembled WGS sequence"/>
</dbReference>
<proteinExistence type="predicted"/>
<dbReference type="EMBL" id="JBBCAQ010000020">
    <property type="protein sequence ID" value="KAK7592719.1"/>
    <property type="molecule type" value="Genomic_DNA"/>
</dbReference>
<accession>A0AAN9Y479</accession>
<comment type="caution">
    <text evidence="2">The sequence shown here is derived from an EMBL/GenBank/DDBJ whole genome shotgun (WGS) entry which is preliminary data.</text>
</comment>
<gene>
    <name evidence="2" type="ORF">V9T40_007471</name>
</gene>
<evidence type="ECO:0000256" key="1">
    <source>
        <dbReference type="SAM" id="MobiDB-lite"/>
    </source>
</evidence>
<feature type="compositionally biased region" description="Basic and acidic residues" evidence="1">
    <location>
        <begin position="293"/>
        <end position="309"/>
    </location>
</feature>
<feature type="region of interest" description="Disordered" evidence="1">
    <location>
        <begin position="217"/>
        <end position="309"/>
    </location>
</feature>
<reference evidence="2 3" key="1">
    <citation type="submission" date="2024-03" db="EMBL/GenBank/DDBJ databases">
        <title>Adaptation during the transition from Ophiocordyceps entomopathogen to insect associate is accompanied by gene loss and intensified selection.</title>
        <authorList>
            <person name="Ward C.M."/>
            <person name="Onetto C.A."/>
            <person name="Borneman A.R."/>
        </authorList>
    </citation>
    <scope>NUCLEOTIDE SEQUENCE [LARGE SCALE GENOMIC DNA]</scope>
    <source>
        <strain evidence="2">AWRI1</strain>
        <tissue evidence="2">Single Adult Female</tissue>
    </source>
</reference>
<name>A0AAN9Y479_9HEMI</name>
<organism evidence="2 3">
    <name type="scientific">Parthenolecanium corni</name>
    <dbReference type="NCBI Taxonomy" id="536013"/>
    <lineage>
        <taxon>Eukaryota</taxon>
        <taxon>Metazoa</taxon>
        <taxon>Ecdysozoa</taxon>
        <taxon>Arthropoda</taxon>
        <taxon>Hexapoda</taxon>
        <taxon>Insecta</taxon>
        <taxon>Pterygota</taxon>
        <taxon>Neoptera</taxon>
        <taxon>Paraneoptera</taxon>
        <taxon>Hemiptera</taxon>
        <taxon>Sternorrhyncha</taxon>
        <taxon>Coccoidea</taxon>
        <taxon>Coccidae</taxon>
        <taxon>Parthenolecanium</taxon>
    </lineage>
</organism>
<evidence type="ECO:0000313" key="3">
    <source>
        <dbReference type="Proteomes" id="UP001367676"/>
    </source>
</evidence>
<feature type="compositionally biased region" description="Basic and acidic residues" evidence="1">
    <location>
        <begin position="258"/>
        <end position="267"/>
    </location>
</feature>
<keyword evidence="3" id="KW-1185">Reference proteome</keyword>
<feature type="compositionally biased region" description="Low complexity" evidence="1">
    <location>
        <begin position="245"/>
        <end position="257"/>
    </location>
</feature>
<protein>
    <submittedName>
        <fullName evidence="2">Uncharacterized protein</fullName>
    </submittedName>
</protein>
<sequence>MNIQNRRIDAVALQLLTRRGWHASRPRRICICDTRHSALGIRQQQQQQGESRYTENGLRGKSSTKLGQRVPNEIFEMPPLRCVTLRCVALRCVALVENERSQSKFWFQTTRRDATYDDGRVFVFRNEKNAAARVSRLGRQREWRPCSVRCAMCEGEPQVRCGARSNVKCIWAGYLPPSSANNEHSETNAAVPIADQAADRCAPEGDPLATSRIRRAACRREDDSDGRAGWLADGQAGRRAGGRAGRQAGRRGTAATSGRREGQRTNERAASGSRLDCSQRAVLDATRSVPPPTRRDATRRALSDATQRDGLRRRLRRRRRRANRTAPHRISCSRHTLPFTFSILTPRSTAADPSVNSSVLRRRRRRTCRHRRQLSIE</sequence>